<dbReference type="RefSeq" id="WP_176603278.1">
    <property type="nucleotide sequence ID" value="NZ_AP021875.1"/>
</dbReference>
<name>A0A5K7Z991_9BACT</name>
<reference evidence="3 4" key="1">
    <citation type="submission" date="2019-11" db="EMBL/GenBank/DDBJ databases">
        <title>Comparative genomics of hydrocarbon-degrading Desulfosarcina strains.</title>
        <authorList>
            <person name="Watanabe M."/>
            <person name="Kojima H."/>
            <person name="Fukui M."/>
        </authorList>
    </citation>
    <scope>NUCLEOTIDE SEQUENCE [LARGE SCALE GENOMIC DNA]</scope>
    <source>
        <strain evidence="3 4">PP31</strain>
    </source>
</reference>
<dbReference type="Proteomes" id="UP000427769">
    <property type="component" value="Chromosome"/>
</dbReference>
<evidence type="ECO:0000256" key="1">
    <source>
        <dbReference type="SAM" id="MobiDB-lite"/>
    </source>
</evidence>
<dbReference type="Pfam" id="PF08784">
    <property type="entry name" value="RPA_C"/>
    <property type="match status" value="1"/>
</dbReference>
<dbReference type="InterPro" id="IPR014892">
    <property type="entry name" value="RPA_C"/>
</dbReference>
<gene>
    <name evidence="3" type="ORF">DSCW_04540</name>
</gene>
<dbReference type="SUPFAM" id="SSF46785">
    <property type="entry name" value="Winged helix' DNA-binding domain"/>
    <property type="match status" value="1"/>
</dbReference>
<proteinExistence type="predicted"/>
<feature type="region of interest" description="Disordered" evidence="1">
    <location>
        <begin position="42"/>
        <end position="88"/>
    </location>
</feature>
<feature type="compositionally biased region" description="Basic residues" evidence="1">
    <location>
        <begin position="42"/>
        <end position="78"/>
    </location>
</feature>
<evidence type="ECO:0000313" key="3">
    <source>
        <dbReference type="EMBL" id="BBO73037.1"/>
    </source>
</evidence>
<organism evidence="3 4">
    <name type="scientific">Desulfosarcina widdelii</name>
    <dbReference type="NCBI Taxonomy" id="947919"/>
    <lineage>
        <taxon>Bacteria</taxon>
        <taxon>Pseudomonadati</taxon>
        <taxon>Thermodesulfobacteriota</taxon>
        <taxon>Desulfobacteria</taxon>
        <taxon>Desulfobacterales</taxon>
        <taxon>Desulfosarcinaceae</taxon>
        <taxon>Desulfosarcina</taxon>
    </lineage>
</organism>
<dbReference type="AlphaFoldDB" id="A0A5K7Z991"/>
<protein>
    <recommendedName>
        <fullName evidence="2">Replication protein A C-terminal domain-containing protein</fullName>
    </recommendedName>
</protein>
<accession>A0A5K7Z991</accession>
<feature type="domain" description="Replication protein A C-terminal" evidence="2">
    <location>
        <begin position="42"/>
        <end position="126"/>
    </location>
</feature>
<evidence type="ECO:0000313" key="4">
    <source>
        <dbReference type="Proteomes" id="UP000427769"/>
    </source>
</evidence>
<dbReference type="EMBL" id="AP021875">
    <property type="protein sequence ID" value="BBO73037.1"/>
    <property type="molecule type" value="Genomic_DNA"/>
</dbReference>
<keyword evidence="4" id="KW-1185">Reference proteome</keyword>
<dbReference type="InterPro" id="IPR036388">
    <property type="entry name" value="WH-like_DNA-bd_sf"/>
</dbReference>
<dbReference type="Gene3D" id="1.10.10.10">
    <property type="entry name" value="Winged helix-like DNA-binding domain superfamily/Winged helix DNA-binding domain"/>
    <property type="match status" value="1"/>
</dbReference>
<evidence type="ECO:0000259" key="2">
    <source>
        <dbReference type="Pfam" id="PF08784"/>
    </source>
</evidence>
<sequence length="137" mass="14754">MANKTDAQIKRELKSLATTLHKAAARLDNLVAAVGKQTATVKKKTAAKKKAAPKKKAKRAPVRKKATAKKKAAPKKAAKTGPRNRVLGAIKKKKTGAKVADLAKSLKMNMKSVQNAVHRLKQQGLITNLQRGVYVAK</sequence>
<dbReference type="InterPro" id="IPR036390">
    <property type="entry name" value="WH_DNA-bd_sf"/>
</dbReference>
<dbReference type="KEGG" id="dwd:DSCW_04540"/>